<dbReference type="GO" id="GO:0031956">
    <property type="term" value="F:medium-chain fatty acid-CoA ligase activity"/>
    <property type="evidence" value="ECO:0007669"/>
    <property type="project" value="TreeGrafter"/>
</dbReference>
<dbReference type="Gene3D" id="3.40.50.12780">
    <property type="entry name" value="N-terminal domain of ligase-like"/>
    <property type="match status" value="1"/>
</dbReference>
<keyword evidence="9" id="KW-1185">Reference proteome</keyword>
<comment type="similarity">
    <text evidence="1">Belongs to the ATP-dependent AMP-binding enzyme family.</text>
</comment>
<dbReference type="PROSITE" id="PS00455">
    <property type="entry name" value="AMP_BINDING"/>
    <property type="match status" value="1"/>
</dbReference>
<evidence type="ECO:0000256" key="3">
    <source>
        <dbReference type="ARBA" id="ARBA00022741"/>
    </source>
</evidence>
<dbReference type="SUPFAM" id="SSF56801">
    <property type="entry name" value="Acetyl-CoA synthetase-like"/>
    <property type="match status" value="1"/>
</dbReference>
<dbReference type="PANTHER" id="PTHR43201">
    <property type="entry name" value="ACYL-COA SYNTHETASE"/>
    <property type="match status" value="1"/>
</dbReference>
<dbReference type="GO" id="GO:0005524">
    <property type="term" value="F:ATP binding"/>
    <property type="evidence" value="ECO:0007669"/>
    <property type="project" value="UniProtKB-KW"/>
</dbReference>
<dbReference type="InterPro" id="IPR025110">
    <property type="entry name" value="AMP-bd_C"/>
</dbReference>
<reference evidence="8 9" key="1">
    <citation type="journal article" date="2010" name="Plant Cell">
        <title>The Chlorella variabilis NC64A genome reveals adaptation to photosymbiosis, coevolution with viruses, and cryptic sex.</title>
        <authorList>
            <person name="Blanc G."/>
            <person name="Duncan G."/>
            <person name="Agarkova I."/>
            <person name="Borodovsky M."/>
            <person name="Gurnon J."/>
            <person name="Kuo A."/>
            <person name="Lindquist E."/>
            <person name="Lucas S."/>
            <person name="Pangilinan J."/>
            <person name="Polle J."/>
            <person name="Salamov A."/>
            <person name="Terry A."/>
            <person name="Yamada T."/>
            <person name="Dunigan D.D."/>
            <person name="Grigoriev I.V."/>
            <person name="Claverie J.M."/>
            <person name="Van Etten J.L."/>
        </authorList>
    </citation>
    <scope>NUCLEOTIDE SEQUENCE [LARGE SCALE GENOMIC DNA]</scope>
    <source>
        <strain evidence="8 9">NC64A</strain>
    </source>
</reference>
<dbReference type="OrthoDB" id="3633556at2759"/>
<dbReference type="STRING" id="554065.E1ZML0"/>
<proteinExistence type="inferred from homology"/>
<evidence type="ECO:0000256" key="1">
    <source>
        <dbReference type="ARBA" id="ARBA00006432"/>
    </source>
</evidence>
<dbReference type="InterPro" id="IPR045851">
    <property type="entry name" value="AMP-bd_C_sf"/>
</dbReference>
<dbReference type="RefSeq" id="XP_005845120.1">
    <property type="nucleotide sequence ID" value="XM_005845058.1"/>
</dbReference>
<evidence type="ECO:0000313" key="9">
    <source>
        <dbReference type="Proteomes" id="UP000008141"/>
    </source>
</evidence>
<dbReference type="Proteomes" id="UP000008141">
    <property type="component" value="Unassembled WGS sequence"/>
</dbReference>
<dbReference type="FunCoup" id="E1ZML0">
    <property type="interactions" value="195"/>
</dbReference>
<dbReference type="AlphaFoldDB" id="E1ZML0"/>
<feature type="domain" description="AMP-binding enzyme C-terminal" evidence="7">
    <location>
        <begin position="432"/>
        <end position="510"/>
    </location>
</feature>
<evidence type="ECO:0000256" key="4">
    <source>
        <dbReference type="ARBA" id="ARBA00022840"/>
    </source>
</evidence>
<dbReference type="KEGG" id="cvr:CHLNCDRAFT_48296"/>
<dbReference type="GO" id="GO:0006631">
    <property type="term" value="P:fatty acid metabolic process"/>
    <property type="evidence" value="ECO:0007669"/>
    <property type="project" value="TreeGrafter"/>
</dbReference>
<sequence length="530" mass="55541">MLSLTTMVDVLVGADTSPALQVGSSGAAYTRAQLRLLCAQFASTLRAAGISPGDVVTIAEPNTVEFVVAFIGTTLARALAAPLNQNYKTEEFQYYMEDARSKLLVVGPGGNSAAEAAGGPTCIALTVTPPGAGSSAAPMLSIQSKTAGFEAVAAPATEQVQDPPLPDDVALFLHTSGTTSRPKGVPLTHANLVASLDNIAQTYEFVPADRSLLVMPLFHVHGLMAGLLSPLAAGAAVVMPAAGRFAASTFWQDAVQYGATFYTAVPTMHQILLSRADEDYPAASPPPLRAIRSCSSSLAPATLHKVEAAFKAPVLEAYAMTEASHQMTSNPLPKHGPRKPGTVGKPQGSVQVAILDEGCSVLPAGQVGEVCIRGPNVTKGYLDNPKANEEAFAGGWFHTGDQGMLDEEGYLTLTGRLKELINRGGEKISPIEVDSALLAHPGVAEAVSFAAPDEKYGEVVAAAVVLTEEGKQMADIEEDIKRVVGQRLSAFKVPTRVFVTEALPKGPTGKISRRFMVDAFINKKPQEEGK</sequence>
<accession>E1ZML0</accession>
<keyword evidence="4" id="KW-0067">ATP-binding</keyword>
<organism evidence="9">
    <name type="scientific">Chlorella variabilis</name>
    <name type="common">Green alga</name>
    <dbReference type="NCBI Taxonomy" id="554065"/>
    <lineage>
        <taxon>Eukaryota</taxon>
        <taxon>Viridiplantae</taxon>
        <taxon>Chlorophyta</taxon>
        <taxon>core chlorophytes</taxon>
        <taxon>Trebouxiophyceae</taxon>
        <taxon>Chlorellales</taxon>
        <taxon>Chlorellaceae</taxon>
        <taxon>Chlorella clade</taxon>
        <taxon>Chlorella</taxon>
    </lineage>
</organism>
<dbReference type="EMBL" id="GL433853">
    <property type="protein sequence ID" value="EFN53018.1"/>
    <property type="molecule type" value="Genomic_DNA"/>
</dbReference>
<dbReference type="Gene3D" id="3.30.300.30">
    <property type="match status" value="1"/>
</dbReference>
<dbReference type="Pfam" id="PF13193">
    <property type="entry name" value="AMP-binding_C"/>
    <property type="match status" value="1"/>
</dbReference>
<dbReference type="GeneID" id="17352504"/>
<dbReference type="InterPro" id="IPR045310">
    <property type="entry name" value="Pcs60-like"/>
</dbReference>
<feature type="domain" description="AMP-dependent synthetase/ligase" evidence="6">
    <location>
        <begin position="24"/>
        <end position="382"/>
    </location>
</feature>
<evidence type="ECO:0000256" key="2">
    <source>
        <dbReference type="ARBA" id="ARBA00022598"/>
    </source>
</evidence>
<name>E1ZML0_CHLVA</name>
<dbReference type="PANTHER" id="PTHR43201:SF5">
    <property type="entry name" value="MEDIUM-CHAIN ACYL-COA LIGASE ACSF2, MITOCHONDRIAL"/>
    <property type="match status" value="1"/>
</dbReference>
<evidence type="ECO:0008006" key="10">
    <source>
        <dbReference type="Google" id="ProtNLM"/>
    </source>
</evidence>
<keyword evidence="2" id="KW-0436">Ligase</keyword>
<evidence type="ECO:0000259" key="7">
    <source>
        <dbReference type="Pfam" id="PF13193"/>
    </source>
</evidence>
<dbReference type="InParanoid" id="E1ZML0"/>
<gene>
    <name evidence="8" type="ORF">CHLNCDRAFT_48296</name>
</gene>
<evidence type="ECO:0000259" key="6">
    <source>
        <dbReference type="Pfam" id="PF00501"/>
    </source>
</evidence>
<dbReference type="OMA" id="TFRGYYR"/>
<dbReference type="InterPro" id="IPR000873">
    <property type="entry name" value="AMP-dep_synth/lig_dom"/>
</dbReference>
<feature type="region of interest" description="Disordered" evidence="5">
    <location>
        <begin position="325"/>
        <end position="346"/>
    </location>
</feature>
<dbReference type="eggNOG" id="KOG1176">
    <property type="taxonomic scope" value="Eukaryota"/>
</dbReference>
<dbReference type="InterPro" id="IPR042099">
    <property type="entry name" value="ANL_N_sf"/>
</dbReference>
<dbReference type="CDD" id="cd05926">
    <property type="entry name" value="FACL_fum10p_like"/>
    <property type="match status" value="1"/>
</dbReference>
<evidence type="ECO:0000313" key="8">
    <source>
        <dbReference type="EMBL" id="EFN53018.1"/>
    </source>
</evidence>
<keyword evidence="3" id="KW-0547">Nucleotide-binding</keyword>
<evidence type="ECO:0000256" key="5">
    <source>
        <dbReference type="SAM" id="MobiDB-lite"/>
    </source>
</evidence>
<protein>
    <recommendedName>
        <fullName evidence="10">4-coumarate--CoA ligase</fullName>
    </recommendedName>
</protein>
<dbReference type="InterPro" id="IPR020845">
    <property type="entry name" value="AMP-binding_CS"/>
</dbReference>
<dbReference type="Pfam" id="PF00501">
    <property type="entry name" value="AMP-binding"/>
    <property type="match status" value="1"/>
</dbReference>